<dbReference type="PRINTS" id="PR00023">
    <property type="entry name" value="ZPELLUCIDA"/>
</dbReference>
<evidence type="ECO:0000256" key="3">
    <source>
        <dbReference type="SAM" id="Phobius"/>
    </source>
</evidence>
<evidence type="ECO:0000313" key="5">
    <source>
        <dbReference type="EMBL" id="MBN3313718.1"/>
    </source>
</evidence>
<dbReference type="PANTHER" id="PTHR47130">
    <property type="entry name" value="SI:DKEY-19B23.11-RELATED"/>
    <property type="match status" value="1"/>
</dbReference>
<proteinExistence type="predicted"/>
<dbReference type="InterPro" id="IPR055355">
    <property type="entry name" value="ZP-C"/>
</dbReference>
<keyword evidence="1" id="KW-1015">Disulfide bond</keyword>
<dbReference type="Gene3D" id="2.60.40.3210">
    <property type="entry name" value="Zona pellucida, ZP-N domain"/>
    <property type="match status" value="1"/>
</dbReference>
<dbReference type="InterPro" id="IPR058876">
    <property type="entry name" value="Ig-like_ZP"/>
</dbReference>
<feature type="non-terminal residue" evidence="5">
    <location>
        <position position="1"/>
    </location>
</feature>
<dbReference type="InterPro" id="IPR048290">
    <property type="entry name" value="ZP_chr"/>
</dbReference>
<dbReference type="EMBL" id="JAAWVO010012818">
    <property type="protein sequence ID" value="MBN3313718.1"/>
    <property type="molecule type" value="Genomic_DNA"/>
</dbReference>
<reference evidence="5" key="1">
    <citation type="journal article" date="2021" name="Cell">
        <title>Tracing the genetic footprints of vertebrate landing in non-teleost ray-finned fishes.</title>
        <authorList>
            <person name="Bi X."/>
            <person name="Wang K."/>
            <person name="Yang L."/>
            <person name="Pan H."/>
            <person name="Jiang H."/>
            <person name="Wei Q."/>
            <person name="Fang M."/>
            <person name="Yu H."/>
            <person name="Zhu C."/>
            <person name="Cai Y."/>
            <person name="He Y."/>
            <person name="Gan X."/>
            <person name="Zeng H."/>
            <person name="Yu D."/>
            <person name="Zhu Y."/>
            <person name="Jiang H."/>
            <person name="Qiu Q."/>
            <person name="Yang H."/>
            <person name="Zhang Y.E."/>
            <person name="Wang W."/>
            <person name="Zhu M."/>
            <person name="He S."/>
            <person name="Zhang G."/>
        </authorList>
    </citation>
    <scope>NUCLEOTIDE SEQUENCE</scope>
    <source>
        <strain evidence="5">Allg_001</strain>
    </source>
</reference>
<keyword evidence="3" id="KW-0812">Transmembrane</keyword>
<dbReference type="InterPro" id="IPR055356">
    <property type="entry name" value="ZP-N"/>
</dbReference>
<protein>
    <submittedName>
        <fullName evidence="5">ZP2 protein</fullName>
    </submittedName>
</protein>
<evidence type="ECO:0000256" key="1">
    <source>
        <dbReference type="ARBA" id="ARBA00023157"/>
    </source>
</evidence>
<dbReference type="Pfam" id="PF00100">
    <property type="entry name" value="Zona_pellucida"/>
    <property type="match status" value="1"/>
</dbReference>
<dbReference type="AlphaFoldDB" id="A0A8J7T7M5"/>
<keyword evidence="3" id="KW-0472">Membrane</keyword>
<feature type="transmembrane region" description="Helical" evidence="3">
    <location>
        <begin position="32"/>
        <end position="57"/>
    </location>
</feature>
<feature type="domain" description="ZP" evidence="4">
    <location>
        <begin position="680"/>
        <end position="938"/>
    </location>
</feature>
<keyword evidence="6" id="KW-1185">Reference proteome</keyword>
<dbReference type="PANTHER" id="PTHR47130:SF3">
    <property type="entry name" value="ZONA PELLUCIDA PROTEIN"/>
    <property type="match status" value="1"/>
</dbReference>
<dbReference type="Gene3D" id="2.60.40.4100">
    <property type="entry name" value="Zona pellucida, ZP-C domain"/>
    <property type="match status" value="1"/>
</dbReference>
<evidence type="ECO:0000256" key="2">
    <source>
        <dbReference type="ARBA" id="ARBA00023180"/>
    </source>
</evidence>
<accession>A0A8J7T7M5</accession>
<keyword evidence="3" id="KW-1133">Transmembrane helix</keyword>
<sequence>MGDRCALIIDRSVITCAQLGCLLYKPGSGVLLASTAIALVFPSSLGFVYPRVLLWLLRFYFGGRSQDCAALAPFNLMMERFLHFGAVVLLLLMATEVQTQSTIADALKSQCLDNVMMMTLDSSVVWGNYLQIDALNDTEFITITPEIAAQCGFSLTVDDWGNATFLASVLNCFSKNVEDATFNLSVRIRISPNVDMSTASMYNYSISCNYSTWAAREILCERNYMEVSVRRRVPTLKQGLQDDDWPAAFTEARLMPSSLEIWKVVFYLPVQKTMTAAEAKESGYGLLTTPSRLVLRSAYNTSESQLQMLDSVPMAVVRATTFYKQKWMVMLVDSAVACPADGVTFTEDMITWRIPYIISPLVTPQAFEPANVSLGINGQKLDPTTIQNRNYSLDVGPEVITAQFPVGALGGYYKSRVRNNNYGIVYRIEPMLEHQWKDDVYDETKYKVLHPITTPFMPRSPTVTNDTVPANRLFNVTLGSFLPDVELVNITFGNETLTIPEANQLGYNVQEHRFPNGSKQFTLQVPFESPHVSKEPTSPDTTTYILPLVYGLKIVPQNTPFTYPAVIIASLKDIVPPSVTGYCSLTQFYVMIKLGNLGHNFVIFVGKRQLTSSMAADYGYTENSTYIWMTLPYNCADAVFEVIKSSELRSRLDLTLVDEERHWVSANFSLSCSFPVKLIECLSNGTMPTIAVKVESVPDLNPGSLTLRDPRCTPLQYDSVTAVFRFNVNTCGTTRKFSQNTMIYENEVLMTTSDPQYRLLVTCYYKINDTKVVRFNTKNNLPFVPEPALGQLVVVMTLSVDESYNEFYTTSDYPVVKYLRAPLYFEVALLYSSDPQVELFLEDCWATGSADRNSFPKWDVIVDSCENSLDLYKTVFHPVSKTTRVPFPTHLKRFEVKMFSFTKDDAALKGEIYFHCDVVICDANSPSDKLCSGQCIPSKQRQVRSADYDHRRAYVSSGLIFLEP</sequence>
<dbReference type="Proteomes" id="UP000736164">
    <property type="component" value="Unassembled WGS sequence"/>
</dbReference>
<dbReference type="InterPro" id="IPR001507">
    <property type="entry name" value="ZP_dom"/>
</dbReference>
<dbReference type="PROSITE" id="PS51034">
    <property type="entry name" value="ZP_2"/>
    <property type="match status" value="1"/>
</dbReference>
<dbReference type="SMART" id="SM00241">
    <property type="entry name" value="ZP"/>
    <property type="match status" value="1"/>
</dbReference>
<dbReference type="Pfam" id="PF26562">
    <property type="entry name" value="Ig-like"/>
    <property type="match status" value="1"/>
</dbReference>
<gene>
    <name evidence="5" type="primary">Zp2_0</name>
    <name evidence="5" type="ORF">GTO95_0017842</name>
</gene>
<dbReference type="InterPro" id="IPR042235">
    <property type="entry name" value="ZP-C_dom"/>
</dbReference>
<keyword evidence="2" id="KW-0325">Glycoprotein</keyword>
<comment type="caution">
    <text evidence="5">The sequence shown here is derived from an EMBL/GenBank/DDBJ whole genome shotgun (WGS) entry which is preliminary data.</text>
</comment>
<name>A0A8J7T7M5_ATRSP</name>
<feature type="non-terminal residue" evidence="5">
    <location>
        <position position="964"/>
    </location>
</feature>
<dbReference type="Pfam" id="PF23344">
    <property type="entry name" value="ZP-N"/>
    <property type="match status" value="1"/>
</dbReference>
<evidence type="ECO:0000313" key="6">
    <source>
        <dbReference type="Proteomes" id="UP000736164"/>
    </source>
</evidence>
<evidence type="ECO:0000259" key="4">
    <source>
        <dbReference type="PROSITE" id="PS51034"/>
    </source>
</evidence>
<organism evidence="5 6">
    <name type="scientific">Atractosteus spatula</name>
    <name type="common">Alligator gar</name>
    <name type="synonym">Lepisosteus spatula</name>
    <dbReference type="NCBI Taxonomy" id="7917"/>
    <lineage>
        <taxon>Eukaryota</taxon>
        <taxon>Metazoa</taxon>
        <taxon>Chordata</taxon>
        <taxon>Craniata</taxon>
        <taxon>Vertebrata</taxon>
        <taxon>Euteleostomi</taxon>
        <taxon>Actinopterygii</taxon>
        <taxon>Neopterygii</taxon>
        <taxon>Holostei</taxon>
        <taxon>Semionotiformes</taxon>
        <taxon>Lepisosteidae</taxon>
        <taxon>Atractosteus</taxon>
    </lineage>
</organism>